<dbReference type="AlphaFoldDB" id="A0A0S7BVP1"/>
<sequence length="84" mass="9722">MANHKSSLKRIRANETRRIRNRYYAKTMRNAVRKFRALDNKAEASEKLPGLISMIDKLAKKTIIHKNKAGNLKSKLTRLVNKMA</sequence>
<evidence type="ECO:0000256" key="1">
    <source>
        <dbReference type="ARBA" id="ARBA00003134"/>
    </source>
</evidence>
<name>A0A0S7BVP1_9BACT</name>
<keyword evidence="3 8" id="KW-0699">rRNA-binding</keyword>
<proteinExistence type="inferred from homology"/>
<evidence type="ECO:0000256" key="3">
    <source>
        <dbReference type="ARBA" id="ARBA00022730"/>
    </source>
</evidence>
<keyword evidence="6 8" id="KW-0687">Ribonucleoprotein</keyword>
<comment type="similarity">
    <text evidence="2 8">Belongs to the bacterial ribosomal protein bS20 family.</text>
</comment>
<organism evidence="9">
    <name type="scientific">Lentimicrobium saccharophilum</name>
    <dbReference type="NCBI Taxonomy" id="1678841"/>
    <lineage>
        <taxon>Bacteria</taxon>
        <taxon>Pseudomonadati</taxon>
        <taxon>Bacteroidota</taxon>
        <taxon>Bacteroidia</taxon>
        <taxon>Bacteroidales</taxon>
        <taxon>Lentimicrobiaceae</taxon>
        <taxon>Lentimicrobium</taxon>
    </lineage>
</organism>
<dbReference type="GO" id="GO:0070181">
    <property type="term" value="F:small ribosomal subunit rRNA binding"/>
    <property type="evidence" value="ECO:0007669"/>
    <property type="project" value="TreeGrafter"/>
</dbReference>
<dbReference type="PANTHER" id="PTHR33398">
    <property type="entry name" value="30S RIBOSOMAL PROTEIN S20"/>
    <property type="match status" value="1"/>
</dbReference>
<comment type="function">
    <text evidence="1 8">Binds directly to 16S ribosomal RNA.</text>
</comment>
<keyword evidence="4 8" id="KW-0694">RNA-binding</keyword>
<keyword evidence="5 8" id="KW-0689">Ribosomal protein</keyword>
<dbReference type="EMBL" id="DF968183">
    <property type="protein sequence ID" value="GAP44954.1"/>
    <property type="molecule type" value="Genomic_DNA"/>
</dbReference>
<reference evidence="9" key="1">
    <citation type="journal article" date="2015" name="Genome Announc.">
        <title>Draft Genome Sequence of Bacteroidales Strain TBC1, a Novel Isolate from a Methanogenic Wastewater Treatment System.</title>
        <authorList>
            <person name="Tourlousse D.M."/>
            <person name="Matsuura N."/>
            <person name="Sun L."/>
            <person name="Toyonaga M."/>
            <person name="Kuroda K."/>
            <person name="Ohashi A."/>
            <person name="Cruz R."/>
            <person name="Yamaguchi T."/>
            <person name="Sekiguchi Y."/>
        </authorList>
    </citation>
    <scope>NUCLEOTIDE SEQUENCE [LARGE SCALE GENOMIC DNA]</scope>
    <source>
        <strain evidence="9">TBC1</strain>
    </source>
</reference>
<evidence type="ECO:0000256" key="4">
    <source>
        <dbReference type="ARBA" id="ARBA00022884"/>
    </source>
</evidence>
<evidence type="ECO:0000313" key="10">
    <source>
        <dbReference type="Proteomes" id="UP000053091"/>
    </source>
</evidence>
<gene>
    <name evidence="8" type="primary">rpsT</name>
    <name evidence="9" type="ORF">TBC1_12768</name>
</gene>
<protein>
    <recommendedName>
        <fullName evidence="7 8">Small ribosomal subunit protein bS20</fullName>
    </recommendedName>
</protein>
<dbReference type="InterPro" id="IPR036510">
    <property type="entry name" value="Ribosomal_bS20_sf"/>
</dbReference>
<dbReference type="PANTHER" id="PTHR33398:SF1">
    <property type="entry name" value="SMALL RIBOSOMAL SUBUNIT PROTEIN BS20C"/>
    <property type="match status" value="1"/>
</dbReference>
<accession>A0A0S7BVP1</accession>
<dbReference type="GO" id="GO:0003735">
    <property type="term" value="F:structural constituent of ribosome"/>
    <property type="evidence" value="ECO:0007669"/>
    <property type="project" value="InterPro"/>
</dbReference>
<dbReference type="GO" id="GO:0015935">
    <property type="term" value="C:small ribosomal subunit"/>
    <property type="evidence" value="ECO:0007669"/>
    <property type="project" value="TreeGrafter"/>
</dbReference>
<evidence type="ECO:0000256" key="8">
    <source>
        <dbReference type="HAMAP-Rule" id="MF_00500"/>
    </source>
</evidence>
<dbReference type="PATRIC" id="fig|1678841.3.peg.3521"/>
<evidence type="ECO:0000313" key="9">
    <source>
        <dbReference type="EMBL" id="GAP44954.1"/>
    </source>
</evidence>
<dbReference type="GO" id="GO:0005829">
    <property type="term" value="C:cytosol"/>
    <property type="evidence" value="ECO:0007669"/>
    <property type="project" value="TreeGrafter"/>
</dbReference>
<dbReference type="SUPFAM" id="SSF46992">
    <property type="entry name" value="Ribosomal protein S20"/>
    <property type="match status" value="1"/>
</dbReference>
<evidence type="ECO:0000256" key="6">
    <source>
        <dbReference type="ARBA" id="ARBA00023274"/>
    </source>
</evidence>
<evidence type="ECO:0000256" key="2">
    <source>
        <dbReference type="ARBA" id="ARBA00007634"/>
    </source>
</evidence>
<dbReference type="GO" id="GO:0006412">
    <property type="term" value="P:translation"/>
    <property type="evidence" value="ECO:0007669"/>
    <property type="project" value="UniProtKB-UniRule"/>
</dbReference>
<dbReference type="Gene3D" id="1.20.58.110">
    <property type="entry name" value="Ribosomal protein S20"/>
    <property type="match status" value="1"/>
</dbReference>
<dbReference type="InterPro" id="IPR002583">
    <property type="entry name" value="Ribosomal_bS20"/>
</dbReference>
<dbReference type="HAMAP" id="MF_00500">
    <property type="entry name" value="Ribosomal_bS20"/>
    <property type="match status" value="1"/>
</dbReference>
<evidence type="ECO:0000256" key="7">
    <source>
        <dbReference type="ARBA" id="ARBA00035136"/>
    </source>
</evidence>
<dbReference type="NCBIfam" id="TIGR00029">
    <property type="entry name" value="S20"/>
    <property type="match status" value="1"/>
</dbReference>
<dbReference type="OrthoDB" id="9808392at2"/>
<dbReference type="STRING" id="1678841.TBC1_12768"/>
<dbReference type="Pfam" id="PF01649">
    <property type="entry name" value="Ribosomal_S20p"/>
    <property type="match status" value="1"/>
</dbReference>
<dbReference type="Proteomes" id="UP000053091">
    <property type="component" value="Unassembled WGS sequence"/>
</dbReference>
<keyword evidence="10" id="KW-1185">Reference proteome</keyword>
<evidence type="ECO:0000256" key="5">
    <source>
        <dbReference type="ARBA" id="ARBA00022980"/>
    </source>
</evidence>
<dbReference type="RefSeq" id="WP_062044931.1">
    <property type="nucleotide sequence ID" value="NZ_DF968183.1"/>
</dbReference>